<dbReference type="WBParaSite" id="MCU_005298-RB">
    <property type="protein sequence ID" value="MCU_005298-RB"/>
    <property type="gene ID" value="MCU_005298"/>
</dbReference>
<feature type="compositionally biased region" description="Basic residues" evidence="9">
    <location>
        <begin position="943"/>
        <end position="952"/>
    </location>
</feature>
<accession>A0A5K3F6D4</accession>
<dbReference type="GO" id="GO:0008270">
    <property type="term" value="F:zinc ion binding"/>
    <property type="evidence" value="ECO:0007669"/>
    <property type="project" value="UniProtKB-KW"/>
</dbReference>
<keyword evidence="7 10" id="KW-0472">Membrane</keyword>
<feature type="region of interest" description="Disordered" evidence="9">
    <location>
        <begin position="430"/>
        <end position="479"/>
    </location>
</feature>
<evidence type="ECO:0000256" key="1">
    <source>
        <dbReference type="ARBA" id="ARBA00004370"/>
    </source>
</evidence>
<feature type="compositionally biased region" description="Polar residues" evidence="9">
    <location>
        <begin position="954"/>
        <end position="966"/>
    </location>
</feature>
<keyword evidence="3" id="KW-0479">Metal-binding</keyword>
<evidence type="ECO:0000256" key="2">
    <source>
        <dbReference type="ARBA" id="ARBA00022692"/>
    </source>
</evidence>
<feature type="signal peptide" evidence="11">
    <location>
        <begin position="1"/>
        <end position="22"/>
    </location>
</feature>
<keyword evidence="5" id="KW-0862">Zinc</keyword>
<dbReference type="PROSITE" id="PS50089">
    <property type="entry name" value="ZF_RING_2"/>
    <property type="match status" value="1"/>
</dbReference>
<evidence type="ECO:0000259" key="12">
    <source>
        <dbReference type="PROSITE" id="PS50089"/>
    </source>
</evidence>
<evidence type="ECO:0000256" key="8">
    <source>
        <dbReference type="PROSITE-ProRule" id="PRU00175"/>
    </source>
</evidence>
<feature type="region of interest" description="Disordered" evidence="9">
    <location>
        <begin position="814"/>
        <end position="840"/>
    </location>
</feature>
<keyword evidence="4 8" id="KW-0863">Zinc-finger</keyword>
<organism evidence="13">
    <name type="scientific">Mesocestoides corti</name>
    <name type="common">Flatworm</name>
    <dbReference type="NCBI Taxonomy" id="53468"/>
    <lineage>
        <taxon>Eukaryota</taxon>
        <taxon>Metazoa</taxon>
        <taxon>Spiralia</taxon>
        <taxon>Lophotrochozoa</taxon>
        <taxon>Platyhelminthes</taxon>
        <taxon>Cestoda</taxon>
        <taxon>Eucestoda</taxon>
        <taxon>Cyclophyllidea</taxon>
        <taxon>Mesocestoididae</taxon>
        <taxon>Mesocestoides</taxon>
    </lineage>
</organism>
<feature type="compositionally biased region" description="Low complexity" evidence="9">
    <location>
        <begin position="456"/>
        <end position="472"/>
    </location>
</feature>
<dbReference type="SMART" id="SM00184">
    <property type="entry name" value="RING"/>
    <property type="match status" value="1"/>
</dbReference>
<feature type="compositionally biased region" description="Low complexity" evidence="9">
    <location>
        <begin position="972"/>
        <end position="996"/>
    </location>
</feature>
<evidence type="ECO:0000256" key="11">
    <source>
        <dbReference type="SAM" id="SignalP"/>
    </source>
</evidence>
<dbReference type="GO" id="GO:0016020">
    <property type="term" value="C:membrane"/>
    <property type="evidence" value="ECO:0007669"/>
    <property type="project" value="UniProtKB-SubCell"/>
</dbReference>
<dbReference type="Gene3D" id="3.30.40.10">
    <property type="entry name" value="Zinc/RING finger domain, C3HC4 (zinc finger)"/>
    <property type="match status" value="1"/>
</dbReference>
<dbReference type="Pfam" id="PF13639">
    <property type="entry name" value="zf-RING_2"/>
    <property type="match status" value="1"/>
</dbReference>
<protein>
    <submittedName>
        <fullName evidence="13">RING-type domain-containing protein</fullName>
    </submittedName>
</protein>
<keyword evidence="2 10" id="KW-0812">Transmembrane</keyword>
<comment type="subcellular location">
    <subcellularLocation>
        <location evidence="1">Membrane</location>
    </subcellularLocation>
</comment>
<feature type="chain" id="PRO_5024318125" evidence="11">
    <location>
        <begin position="23"/>
        <end position="996"/>
    </location>
</feature>
<evidence type="ECO:0000256" key="9">
    <source>
        <dbReference type="SAM" id="MobiDB-lite"/>
    </source>
</evidence>
<dbReference type="PANTHER" id="PTHR46539">
    <property type="entry name" value="E3 UBIQUITIN-PROTEIN LIGASE ATL42"/>
    <property type="match status" value="1"/>
</dbReference>
<dbReference type="InterPro" id="IPR013083">
    <property type="entry name" value="Znf_RING/FYVE/PHD"/>
</dbReference>
<evidence type="ECO:0000256" key="7">
    <source>
        <dbReference type="ARBA" id="ARBA00023136"/>
    </source>
</evidence>
<name>A0A5K3F6D4_MESCO</name>
<dbReference type="SUPFAM" id="SSF57850">
    <property type="entry name" value="RING/U-box"/>
    <property type="match status" value="1"/>
</dbReference>
<sequence length="996" mass="108429">MTNSQLWSLLYFHLALIGSGYTRYSRFDIAISFSNLTSKFSISVFNLSVANYCIGGLLDVEDGVFGQRRVFEGDLLRLNWHPKQAKNKSDGVNCFHAGVPLFHHSQWIAVIIEDRNAEQACSPFALVNYTVFATDAAAILFLHNFQSPFNLAAKEDDNFRSKALSLRHRLGQLLRRGANSPVFISLPIDMFTDLPNQLAAASESPLIAVTGAIEFFVESPPDRHSGAVASSSPSAPTDLSSSLLLLLIVFVLFLLLAILFVPARLGICFWQRLCFASVAYSAKTKRSRKLTAATKKALKQLPVKHLNQVDPLLSEGFDQCAICIELFKPNDLIRSLPCRHMYHRACIDPWLLKHRSCPLCKQNILISCGMSVAEEDMDSCSATTSELNSAFSFSSASNSRRPSSVFSSASRSMEALFCFSLGNSFGHRRRRTDRRQRHLSSSFEETEPSLGRRVLGSASENSSSSISATGAGPNPSEVVGRTLFATAPGAALSPPLAEKVDDEETRRQSNLLCCCIPVEKRGDGGGGSGGGGGGGGQNIGATPFLFPATPHQSAMVFYQLPQAMAFSPMSVVSKASLPSYEQVAGAVAPSTLLTLAAPHQVPHQPIVNWNQRVVVGSGEALPYPPPDFHRHPTGQPQQLRSGAKTDVVYAVLSASGARMCVDGTTPAPHLHCDASSKTPMFVKTNAPRSSDAFGGYRQGFYSSPPPMDDSRPPPPAYPLATASVEAKLDSSLRVRSLDAMHPLLRAARFIASGLSRSRLFPPTPLKSEFSKRYYDHVKGHHHHHSSHHHHHHNHGVSLNSAKFCSYFPVRPLDKQHRRKTRHHRRHRPYDVDHGSAGGVGSGHELGYASLGKTLILGPDGAIIQQGFESNSLSESSCEENQRRLAECLFEDVEASGHQHIRVRSVRVTVEPQVVQCHIEPGSSGSEKGNPGPGEFDEKPPLASRRRRRRRRPNSLPNTPLISSDDTACSMKPRPSASAPSVFVSPCSTPSSSPLSP</sequence>
<feature type="region of interest" description="Disordered" evidence="9">
    <location>
        <begin position="917"/>
        <end position="996"/>
    </location>
</feature>
<feature type="transmembrane region" description="Helical" evidence="10">
    <location>
        <begin position="243"/>
        <end position="263"/>
    </location>
</feature>
<dbReference type="InterPro" id="IPR001841">
    <property type="entry name" value="Znf_RING"/>
</dbReference>
<feature type="compositionally biased region" description="Basic residues" evidence="9">
    <location>
        <begin position="815"/>
        <end position="827"/>
    </location>
</feature>
<evidence type="ECO:0000313" key="13">
    <source>
        <dbReference type="WBParaSite" id="MCU_005298-RB"/>
    </source>
</evidence>
<evidence type="ECO:0000256" key="6">
    <source>
        <dbReference type="ARBA" id="ARBA00022989"/>
    </source>
</evidence>
<evidence type="ECO:0000256" key="10">
    <source>
        <dbReference type="SAM" id="Phobius"/>
    </source>
</evidence>
<feature type="domain" description="RING-type" evidence="12">
    <location>
        <begin position="320"/>
        <end position="361"/>
    </location>
</feature>
<dbReference type="AlphaFoldDB" id="A0A5K3F6D4"/>
<evidence type="ECO:0000256" key="3">
    <source>
        <dbReference type="ARBA" id="ARBA00022723"/>
    </source>
</evidence>
<keyword evidence="11" id="KW-0732">Signal</keyword>
<reference evidence="13" key="1">
    <citation type="submission" date="2019-11" db="UniProtKB">
        <authorList>
            <consortium name="WormBaseParasite"/>
        </authorList>
    </citation>
    <scope>IDENTIFICATION</scope>
</reference>
<evidence type="ECO:0000256" key="4">
    <source>
        <dbReference type="ARBA" id="ARBA00022771"/>
    </source>
</evidence>
<evidence type="ECO:0000256" key="5">
    <source>
        <dbReference type="ARBA" id="ARBA00022833"/>
    </source>
</evidence>
<proteinExistence type="predicted"/>
<dbReference type="FunFam" id="3.30.40.10:FF:000009">
    <property type="entry name" value="E3 ubiquitin-protein ligase RNF130"/>
    <property type="match status" value="1"/>
</dbReference>
<keyword evidence="6 10" id="KW-1133">Transmembrane helix</keyword>
<dbReference type="PANTHER" id="PTHR46539:SF1">
    <property type="entry name" value="E3 UBIQUITIN-PROTEIN LIGASE ATL42"/>
    <property type="match status" value="1"/>
</dbReference>